<keyword evidence="2 9" id="KW-0813">Transport</keyword>
<keyword evidence="6 9" id="KW-1133">Transmembrane helix</keyword>
<organism evidence="11 12">
    <name type="scientific">Pseudodesulfovibrio alkaliphilus</name>
    <dbReference type="NCBI Taxonomy" id="2661613"/>
    <lineage>
        <taxon>Bacteria</taxon>
        <taxon>Pseudomonadati</taxon>
        <taxon>Thermodesulfobacteriota</taxon>
        <taxon>Desulfovibrionia</taxon>
        <taxon>Desulfovibrionales</taxon>
        <taxon>Desulfovibrionaceae</taxon>
    </lineage>
</organism>
<keyword evidence="7 9" id="KW-0811">Translocation</keyword>
<evidence type="ECO:0000256" key="5">
    <source>
        <dbReference type="ARBA" id="ARBA00022927"/>
    </source>
</evidence>
<evidence type="ECO:0000256" key="1">
    <source>
        <dbReference type="ARBA" id="ARBA00004162"/>
    </source>
</evidence>
<dbReference type="Gene3D" id="1.20.5.3310">
    <property type="match status" value="1"/>
</dbReference>
<evidence type="ECO:0000256" key="2">
    <source>
        <dbReference type="ARBA" id="ARBA00022448"/>
    </source>
</evidence>
<keyword evidence="4 9" id="KW-0812">Transmembrane</keyword>
<evidence type="ECO:0000256" key="8">
    <source>
        <dbReference type="ARBA" id="ARBA00023136"/>
    </source>
</evidence>
<dbReference type="AlphaFoldDB" id="A0A7K1KQJ3"/>
<comment type="subcellular location">
    <subcellularLocation>
        <location evidence="1 9">Cell membrane</location>
        <topology evidence="1 9">Single-pass membrane protein</topology>
    </subcellularLocation>
</comment>
<dbReference type="InterPro" id="IPR003369">
    <property type="entry name" value="TatA/B/E"/>
</dbReference>
<evidence type="ECO:0000313" key="12">
    <source>
        <dbReference type="Proteomes" id="UP000461162"/>
    </source>
</evidence>
<evidence type="ECO:0000313" key="11">
    <source>
        <dbReference type="EMBL" id="MUM78364.1"/>
    </source>
</evidence>
<gene>
    <name evidence="9 11" type="primary">tatA</name>
    <name evidence="11" type="ORF">GKC30_12035</name>
</gene>
<keyword evidence="8 9" id="KW-0472">Membrane</keyword>
<dbReference type="EMBL" id="WODC01000008">
    <property type="protein sequence ID" value="MUM78364.1"/>
    <property type="molecule type" value="Genomic_DNA"/>
</dbReference>
<keyword evidence="3 9" id="KW-1003">Cell membrane</keyword>
<dbReference type="GO" id="GO:0033281">
    <property type="term" value="C:TAT protein transport complex"/>
    <property type="evidence" value="ECO:0007669"/>
    <property type="project" value="UniProtKB-UniRule"/>
</dbReference>
<comment type="caution">
    <text evidence="11">The sequence shown here is derived from an EMBL/GenBank/DDBJ whole genome shotgun (WGS) entry which is preliminary data.</text>
</comment>
<dbReference type="GO" id="GO:0008320">
    <property type="term" value="F:protein transmembrane transporter activity"/>
    <property type="evidence" value="ECO:0007669"/>
    <property type="project" value="UniProtKB-UniRule"/>
</dbReference>
<protein>
    <recommendedName>
        <fullName evidence="9">Sec-independent protein translocase protein TatA</fullName>
    </recommendedName>
</protein>
<dbReference type="InterPro" id="IPR006312">
    <property type="entry name" value="TatA/E"/>
</dbReference>
<feature type="compositionally biased region" description="Basic and acidic residues" evidence="10">
    <location>
        <begin position="51"/>
        <end position="65"/>
    </location>
</feature>
<keyword evidence="12" id="KW-1185">Reference proteome</keyword>
<keyword evidence="5 9" id="KW-0653">Protein transport</keyword>
<evidence type="ECO:0000256" key="10">
    <source>
        <dbReference type="SAM" id="MobiDB-lite"/>
    </source>
</evidence>
<dbReference type="Proteomes" id="UP000461162">
    <property type="component" value="Unassembled WGS sequence"/>
</dbReference>
<evidence type="ECO:0000256" key="3">
    <source>
        <dbReference type="ARBA" id="ARBA00022475"/>
    </source>
</evidence>
<dbReference type="NCBIfam" id="TIGR01411">
    <property type="entry name" value="tatAE"/>
    <property type="match status" value="1"/>
</dbReference>
<evidence type="ECO:0000256" key="4">
    <source>
        <dbReference type="ARBA" id="ARBA00022692"/>
    </source>
</evidence>
<evidence type="ECO:0000256" key="9">
    <source>
        <dbReference type="HAMAP-Rule" id="MF_00236"/>
    </source>
</evidence>
<comment type="function">
    <text evidence="9">Part of the twin-arginine translocation (Tat) system that transports large folded proteins containing a characteristic twin-arginine motif in their signal peptide across membranes. TatA could form the protein-conducting channel of the Tat system.</text>
</comment>
<feature type="region of interest" description="Disordered" evidence="10">
    <location>
        <begin position="46"/>
        <end position="65"/>
    </location>
</feature>
<comment type="similarity">
    <text evidence="9">Belongs to the TatA/E family.</text>
</comment>
<name>A0A7K1KQJ3_9BACT</name>
<reference evidence="11 12" key="1">
    <citation type="submission" date="2019-11" db="EMBL/GenBank/DDBJ databases">
        <title>Pseudodesulfovibrio alkaliphilus, sp. nov., an alkaliphilic sulfate-reducing bacteria from mud volcano of Taman peninsula, Russia.</title>
        <authorList>
            <person name="Frolova A."/>
            <person name="Merkel A.Y."/>
            <person name="Slobodkin A.I."/>
        </authorList>
    </citation>
    <scope>NUCLEOTIDE SEQUENCE [LARGE SCALE GENOMIC DNA]</scope>
    <source>
        <strain evidence="11 12">F-1</strain>
    </source>
</reference>
<comment type="subunit">
    <text evidence="9">Forms a complex with TatC.</text>
</comment>
<dbReference type="GO" id="GO:0043953">
    <property type="term" value="P:protein transport by the Tat complex"/>
    <property type="evidence" value="ECO:0007669"/>
    <property type="project" value="UniProtKB-UniRule"/>
</dbReference>
<dbReference type="PANTHER" id="PTHR42982">
    <property type="entry name" value="SEC-INDEPENDENT PROTEIN TRANSLOCASE PROTEIN TATA"/>
    <property type="match status" value="1"/>
</dbReference>
<dbReference type="PANTHER" id="PTHR42982:SF1">
    <property type="entry name" value="SEC-INDEPENDENT PROTEIN TRANSLOCASE PROTEIN TATA"/>
    <property type="match status" value="1"/>
</dbReference>
<evidence type="ECO:0000256" key="7">
    <source>
        <dbReference type="ARBA" id="ARBA00023010"/>
    </source>
</evidence>
<evidence type="ECO:0000256" key="6">
    <source>
        <dbReference type="ARBA" id="ARBA00022989"/>
    </source>
</evidence>
<proteinExistence type="inferred from homology"/>
<dbReference type="Pfam" id="PF02416">
    <property type="entry name" value="TatA_B_E"/>
    <property type="match status" value="1"/>
</dbReference>
<accession>A0A7K1KQJ3</accession>
<feature type="transmembrane region" description="Helical" evidence="9">
    <location>
        <begin position="6"/>
        <end position="22"/>
    </location>
</feature>
<sequence>MGGFGVWELLIILVIVLVIFGAKKLPEIGGGIGKAISNFKKATNEPDEIDVTPKSEEKKEEKKDD</sequence>
<dbReference type="HAMAP" id="MF_00236">
    <property type="entry name" value="TatA_E"/>
    <property type="match status" value="1"/>
</dbReference>